<dbReference type="GO" id="GO:0005047">
    <property type="term" value="F:signal recognition particle binding"/>
    <property type="evidence" value="ECO:0007669"/>
    <property type="project" value="TreeGrafter"/>
</dbReference>
<feature type="domain" description="SRP54-type proteins GTP-binding" evidence="15">
    <location>
        <begin position="162"/>
        <end position="354"/>
    </location>
</feature>
<dbReference type="InterPro" id="IPR027417">
    <property type="entry name" value="P-loop_NTPase"/>
</dbReference>
<keyword evidence="4" id="KW-0813">Transport</keyword>
<dbReference type="CDD" id="cd17873">
    <property type="entry name" value="FlhF"/>
    <property type="match status" value="1"/>
</dbReference>
<gene>
    <name evidence="16" type="ORF">ABNN70_10155</name>
</gene>
<evidence type="ECO:0000256" key="3">
    <source>
        <dbReference type="ARBA" id="ARBA00014919"/>
    </source>
</evidence>
<evidence type="ECO:0000259" key="14">
    <source>
        <dbReference type="SMART" id="SM00382"/>
    </source>
</evidence>
<dbReference type="SMART" id="SM00382">
    <property type="entry name" value="AAA"/>
    <property type="match status" value="1"/>
</dbReference>
<keyword evidence="8" id="KW-0653">Protein transport</keyword>
<comment type="function">
    <text evidence="12">Necessary for flagellar biosynthesis. May be involved in translocation of the flagellum.</text>
</comment>
<evidence type="ECO:0000256" key="13">
    <source>
        <dbReference type="ARBA" id="ARBA00030866"/>
    </source>
</evidence>
<dbReference type="GO" id="GO:0005886">
    <property type="term" value="C:plasma membrane"/>
    <property type="evidence" value="ECO:0007669"/>
    <property type="project" value="UniProtKB-SubCell"/>
</dbReference>
<evidence type="ECO:0000256" key="4">
    <source>
        <dbReference type="ARBA" id="ARBA00022448"/>
    </source>
</evidence>
<dbReference type="GO" id="GO:0005525">
    <property type="term" value="F:GTP binding"/>
    <property type="evidence" value="ECO:0007669"/>
    <property type="project" value="UniProtKB-KW"/>
</dbReference>
<dbReference type="GO" id="GO:0015031">
    <property type="term" value="P:protein transport"/>
    <property type="evidence" value="ECO:0007669"/>
    <property type="project" value="UniProtKB-KW"/>
</dbReference>
<evidence type="ECO:0000313" key="16">
    <source>
        <dbReference type="EMBL" id="XCJ16060.1"/>
    </source>
</evidence>
<accession>A0AAU8ICP2</accession>
<dbReference type="PANTHER" id="PTHR43134:SF3">
    <property type="entry name" value="FLAGELLAR BIOSYNTHESIS PROTEIN FLHF"/>
    <property type="match status" value="1"/>
</dbReference>
<comment type="similarity">
    <text evidence="2">Belongs to the GTP-binding SRP family.</text>
</comment>
<dbReference type="GO" id="GO:0006614">
    <property type="term" value="P:SRP-dependent cotranslational protein targeting to membrane"/>
    <property type="evidence" value="ECO:0007669"/>
    <property type="project" value="InterPro"/>
</dbReference>
<dbReference type="Gene3D" id="1.20.120.1380">
    <property type="entry name" value="Flagellar FlhF biosynthesis protein, N domain"/>
    <property type="match status" value="1"/>
</dbReference>
<keyword evidence="9" id="KW-0342">GTP-binding</keyword>
<dbReference type="SMART" id="SM00962">
    <property type="entry name" value="SRP54"/>
    <property type="match status" value="1"/>
</dbReference>
<evidence type="ECO:0000256" key="10">
    <source>
        <dbReference type="ARBA" id="ARBA00023136"/>
    </source>
</evidence>
<name>A0AAU8ICP2_9BACL</name>
<dbReference type="InterPro" id="IPR003593">
    <property type="entry name" value="AAA+_ATPase"/>
</dbReference>
<dbReference type="RefSeq" id="WP_353947718.1">
    <property type="nucleotide sequence ID" value="NZ_CP159510.1"/>
</dbReference>
<sequence length="356" mass="40752">MKIKKIIAPTMQQAIEKVKQELGSDAVIFHTKKVSTGHFFNLFKKENIEVLAASDPDTESAFKTVPKYSDNRRREVSPPPALHQYVREDPLFSGPDYIKKMRRLIIRQGMIDEHADQILKILVKKWYQSNEQLGPDQLNRLFQLEVVRLLNPERFKRPQVADQMMMLVGPTGVGKTTTIAKLAGQAALEGVEKMVLITADTFRIAAINQLRTYGEIIDIPVEVAYSAEDFQTLIEKYSDYDRVFIDTAGRNYQNETYIRDIGHLIDTHSRIRPYLVLSATAKYEDMDALMTKFNPLHADRMIITKIDETKTYGGMISAMLNHPRKHLTYVTNGQEVPEDLRAPDIHTLINRMLGDC</sequence>
<evidence type="ECO:0000256" key="6">
    <source>
        <dbReference type="ARBA" id="ARBA00022741"/>
    </source>
</evidence>
<evidence type="ECO:0000256" key="11">
    <source>
        <dbReference type="ARBA" id="ARBA00023225"/>
    </source>
</evidence>
<reference evidence="16" key="1">
    <citation type="submission" date="2024-06" db="EMBL/GenBank/DDBJ databases">
        <authorList>
            <person name="Fan A."/>
            <person name="Zhang F.Y."/>
            <person name="Zhang L."/>
        </authorList>
    </citation>
    <scope>NUCLEOTIDE SEQUENCE</scope>
    <source>
        <strain evidence="16">Y61</strain>
    </source>
</reference>
<keyword evidence="6" id="KW-0547">Nucleotide-binding</keyword>
<organism evidence="16">
    <name type="scientific">Sporolactobacillus sp. Y61</name>
    <dbReference type="NCBI Taxonomy" id="3160863"/>
    <lineage>
        <taxon>Bacteria</taxon>
        <taxon>Bacillati</taxon>
        <taxon>Bacillota</taxon>
        <taxon>Bacilli</taxon>
        <taxon>Bacillales</taxon>
        <taxon>Sporolactobacillaceae</taxon>
        <taxon>Sporolactobacillus</taxon>
    </lineage>
</organism>
<protein>
    <recommendedName>
        <fullName evidence="3">Flagellar biosynthesis protein FlhF</fullName>
    </recommendedName>
    <alternativeName>
        <fullName evidence="13">Flagella-associated GTP-binding protein</fullName>
    </alternativeName>
</protein>
<keyword evidence="7" id="KW-1005">Bacterial flagellum biogenesis</keyword>
<dbReference type="SUPFAM" id="SSF52540">
    <property type="entry name" value="P-loop containing nucleoside triphosphate hydrolases"/>
    <property type="match status" value="1"/>
</dbReference>
<dbReference type="AlphaFoldDB" id="A0AAU8ICP2"/>
<keyword evidence="11" id="KW-1006">Bacterial flagellum protein export</keyword>
<keyword evidence="16" id="KW-0966">Cell projection</keyword>
<evidence type="ECO:0000256" key="2">
    <source>
        <dbReference type="ARBA" id="ARBA00008531"/>
    </source>
</evidence>
<evidence type="ECO:0000256" key="12">
    <source>
        <dbReference type="ARBA" id="ARBA00025337"/>
    </source>
</evidence>
<keyword evidence="16" id="KW-0969">Cilium</keyword>
<evidence type="ECO:0000256" key="7">
    <source>
        <dbReference type="ARBA" id="ARBA00022795"/>
    </source>
</evidence>
<evidence type="ECO:0000256" key="9">
    <source>
        <dbReference type="ARBA" id="ARBA00023134"/>
    </source>
</evidence>
<dbReference type="Gene3D" id="3.40.50.300">
    <property type="entry name" value="P-loop containing nucleotide triphosphate hydrolases"/>
    <property type="match status" value="1"/>
</dbReference>
<dbReference type="EMBL" id="CP159510">
    <property type="protein sequence ID" value="XCJ16060.1"/>
    <property type="molecule type" value="Genomic_DNA"/>
</dbReference>
<keyword evidence="5" id="KW-1003">Cell membrane</keyword>
<evidence type="ECO:0000256" key="1">
    <source>
        <dbReference type="ARBA" id="ARBA00004413"/>
    </source>
</evidence>
<evidence type="ECO:0000256" key="8">
    <source>
        <dbReference type="ARBA" id="ARBA00022927"/>
    </source>
</evidence>
<comment type="subcellular location">
    <subcellularLocation>
        <location evidence="1">Cell membrane</location>
        <topology evidence="1">Peripheral membrane protein</topology>
        <orientation evidence="1">Cytoplasmic side</orientation>
    </subcellularLocation>
</comment>
<keyword evidence="16" id="KW-0282">Flagellum</keyword>
<evidence type="ECO:0000256" key="5">
    <source>
        <dbReference type="ARBA" id="ARBA00022475"/>
    </source>
</evidence>
<evidence type="ECO:0000259" key="15">
    <source>
        <dbReference type="SMART" id="SM00962"/>
    </source>
</evidence>
<keyword evidence="10" id="KW-0472">Membrane</keyword>
<dbReference type="Pfam" id="PF00448">
    <property type="entry name" value="SRP54"/>
    <property type="match status" value="1"/>
</dbReference>
<proteinExistence type="inferred from homology"/>
<dbReference type="GO" id="GO:0044781">
    <property type="term" value="P:bacterial-type flagellum organization"/>
    <property type="evidence" value="ECO:0007669"/>
    <property type="project" value="UniProtKB-KW"/>
</dbReference>
<dbReference type="GO" id="GO:0003924">
    <property type="term" value="F:GTPase activity"/>
    <property type="evidence" value="ECO:0007669"/>
    <property type="project" value="InterPro"/>
</dbReference>
<feature type="domain" description="AAA+ ATPase" evidence="14">
    <location>
        <begin position="161"/>
        <end position="308"/>
    </location>
</feature>
<dbReference type="PANTHER" id="PTHR43134">
    <property type="entry name" value="SIGNAL RECOGNITION PARTICLE RECEPTOR SUBUNIT ALPHA"/>
    <property type="match status" value="1"/>
</dbReference>
<dbReference type="FunFam" id="3.40.50.300:FF:000695">
    <property type="entry name" value="Flagellar biosynthesis regulator FlhF"/>
    <property type="match status" value="1"/>
</dbReference>
<dbReference type="InterPro" id="IPR047040">
    <property type="entry name" value="FlhF__GTPase_dom"/>
</dbReference>
<dbReference type="InterPro" id="IPR000897">
    <property type="entry name" value="SRP54_GTPase_dom"/>
</dbReference>